<sequence>MKRVMQQFEDRTSQRFHEYDERMQGKRQKCKEQCDKEIQKIVLKDKIDKELTEKFATLQTDIQSDSIPTCVCEKSLADKVEKECLKCAQNLGGMVAPSSGVLLGIAEGALIVWKDGAIIAAKDAAIAKGLALGKIAGDIEGAAKVIAQVESQFRLSTIGVKELGSVINVTNYTDVSNITTAIYNKFQGSCFPSPLVSGASPGRFSFAAGEETFCNSMLQKILDQATGSQTSPSTEAFIKKHVASIVKQAKTTAGATAETVTKNATTTLTAKNTGEL</sequence>
<dbReference type="Pfam" id="PF02009">
    <property type="entry name" value="RIFIN"/>
    <property type="match status" value="1"/>
</dbReference>
<dbReference type="EMBL" id="KE124564">
    <property type="protein sequence ID" value="EWC76595.1"/>
    <property type="molecule type" value="Genomic_DNA"/>
</dbReference>
<proteinExistence type="predicted"/>
<accession>W7JCL0</accession>
<protein>
    <submittedName>
        <fullName evidence="1">Surface antigen</fullName>
    </submittedName>
</protein>
<reference evidence="1 2" key="1">
    <citation type="submission" date="2013-02" db="EMBL/GenBank/DDBJ databases">
        <title>The Genome Sequence of Plasmodium falciparum UGT5.1.</title>
        <authorList>
            <consortium name="The Broad Institute Genome Sequencing Platform"/>
            <consortium name="The Broad Institute Genome Sequencing Center for Infectious Disease"/>
            <person name="Neafsey D."/>
            <person name="Cheeseman I."/>
            <person name="Volkman S."/>
            <person name="Adams J."/>
            <person name="Walker B."/>
            <person name="Young S.K."/>
            <person name="Zeng Q."/>
            <person name="Gargeya S."/>
            <person name="Fitzgerald M."/>
            <person name="Haas B."/>
            <person name="Abouelleil A."/>
            <person name="Alvarado L."/>
            <person name="Arachchi H.M."/>
            <person name="Berlin A.M."/>
            <person name="Chapman S.B."/>
            <person name="Dewar J."/>
            <person name="Goldberg J."/>
            <person name="Griggs A."/>
            <person name="Gujja S."/>
            <person name="Hansen M."/>
            <person name="Howarth C."/>
            <person name="Imamovic A."/>
            <person name="Larimer J."/>
            <person name="McCowan C."/>
            <person name="Murphy C."/>
            <person name="Neiman D."/>
            <person name="Pearson M."/>
            <person name="Priest M."/>
            <person name="Roberts A."/>
            <person name="Saif S."/>
            <person name="Shea T."/>
            <person name="Sisk P."/>
            <person name="Sykes S."/>
            <person name="Wortman J."/>
            <person name="Nusbaum C."/>
            <person name="Birren B."/>
        </authorList>
    </citation>
    <scope>NUCLEOTIDE SEQUENCE [LARGE SCALE GENOMIC DNA]</scope>
    <source>
        <strain evidence="1 2">UGT5.1</strain>
    </source>
</reference>
<dbReference type="Proteomes" id="UP000030697">
    <property type="component" value="Unassembled WGS sequence"/>
</dbReference>
<gene>
    <name evidence="1" type="ORF">C923_02738</name>
</gene>
<dbReference type="InterPro" id="IPR006373">
    <property type="entry name" value="VSA_Rifin"/>
</dbReference>
<evidence type="ECO:0000313" key="1">
    <source>
        <dbReference type="EMBL" id="EWC76595.1"/>
    </source>
</evidence>
<dbReference type="AlphaFoldDB" id="W7JCL0"/>
<dbReference type="NCBIfam" id="TIGR01477">
    <property type="entry name" value="RIFIN"/>
    <property type="match status" value="1"/>
</dbReference>
<evidence type="ECO:0000313" key="2">
    <source>
        <dbReference type="Proteomes" id="UP000030697"/>
    </source>
</evidence>
<organism evidence="1 2">
    <name type="scientific">Plasmodium falciparum UGT5.1</name>
    <dbReference type="NCBI Taxonomy" id="1237627"/>
    <lineage>
        <taxon>Eukaryota</taxon>
        <taxon>Sar</taxon>
        <taxon>Alveolata</taxon>
        <taxon>Apicomplexa</taxon>
        <taxon>Aconoidasida</taxon>
        <taxon>Haemosporida</taxon>
        <taxon>Plasmodiidae</taxon>
        <taxon>Plasmodium</taxon>
        <taxon>Plasmodium (Laverania)</taxon>
    </lineage>
</organism>
<name>W7JCL0_PLAFA</name>